<evidence type="ECO:0000256" key="2">
    <source>
        <dbReference type="SAM" id="SignalP"/>
    </source>
</evidence>
<feature type="region of interest" description="Disordered" evidence="1">
    <location>
        <begin position="26"/>
        <end position="46"/>
    </location>
</feature>
<reference evidence="4" key="1">
    <citation type="journal article" date="2013" name="G3 (Bethesda)">
        <title>Comparative genomics of a plant-pathogenic fungus, Pyrenophora tritici-repentis, reveals transduplication and the impact of repeat elements on pathogenicity and population divergence.</title>
        <authorList>
            <person name="Manning V.A."/>
            <person name="Pandelova I."/>
            <person name="Dhillon B."/>
            <person name="Wilhelm L.J."/>
            <person name="Goodwin S.B."/>
            <person name="Berlin A.M."/>
            <person name="Figueroa M."/>
            <person name="Freitag M."/>
            <person name="Hane J.K."/>
            <person name="Henrissat B."/>
            <person name="Holman W.H."/>
            <person name="Kodira C.D."/>
            <person name="Martin J."/>
            <person name="Oliver R.P."/>
            <person name="Robbertse B."/>
            <person name="Schackwitz W."/>
            <person name="Schwartz D.C."/>
            <person name="Spatafora J.W."/>
            <person name="Turgeon B.G."/>
            <person name="Yandava C."/>
            <person name="Young S."/>
            <person name="Zhou S."/>
            <person name="Zeng Q."/>
            <person name="Grigoriev I.V."/>
            <person name="Ma L.-J."/>
            <person name="Ciuffetti L.M."/>
        </authorList>
    </citation>
    <scope>NUCLEOTIDE SEQUENCE [LARGE SCALE GENOMIC DNA]</scope>
    <source>
        <strain evidence="4">Pt-1C-BFP</strain>
    </source>
</reference>
<dbReference type="InParanoid" id="B2W088"/>
<feature type="compositionally biased region" description="Low complexity" evidence="1">
    <location>
        <begin position="60"/>
        <end position="84"/>
    </location>
</feature>
<feature type="region of interest" description="Disordered" evidence="1">
    <location>
        <begin position="60"/>
        <end position="104"/>
    </location>
</feature>
<dbReference type="STRING" id="426418.B2W088"/>
<feature type="chain" id="PRO_5002782792" evidence="2">
    <location>
        <begin position="21"/>
        <end position="104"/>
    </location>
</feature>
<dbReference type="EMBL" id="DS231616">
    <property type="protein sequence ID" value="EDU45601.1"/>
    <property type="molecule type" value="Genomic_DNA"/>
</dbReference>
<dbReference type="AlphaFoldDB" id="B2W088"/>
<gene>
    <name evidence="3" type="ORF">PTRG_03078</name>
</gene>
<dbReference type="Proteomes" id="UP000001471">
    <property type="component" value="Unassembled WGS sequence"/>
</dbReference>
<protein>
    <submittedName>
        <fullName evidence="3">Uncharacterized protein</fullName>
    </submittedName>
</protein>
<organism evidence="3 4">
    <name type="scientific">Pyrenophora tritici-repentis (strain Pt-1C-BFP)</name>
    <name type="common">Wheat tan spot fungus</name>
    <name type="synonym">Drechslera tritici-repentis</name>
    <dbReference type="NCBI Taxonomy" id="426418"/>
    <lineage>
        <taxon>Eukaryota</taxon>
        <taxon>Fungi</taxon>
        <taxon>Dikarya</taxon>
        <taxon>Ascomycota</taxon>
        <taxon>Pezizomycotina</taxon>
        <taxon>Dothideomycetes</taxon>
        <taxon>Pleosporomycetidae</taxon>
        <taxon>Pleosporales</taxon>
        <taxon>Pleosporineae</taxon>
        <taxon>Pleosporaceae</taxon>
        <taxon>Pyrenophora</taxon>
    </lineage>
</organism>
<dbReference type="OMA" id="DRPRYYI"/>
<name>B2W088_PYRTR</name>
<dbReference type="HOGENOM" id="CLU_192605_0_0_1"/>
<evidence type="ECO:0000313" key="3">
    <source>
        <dbReference type="EMBL" id="EDU45601.1"/>
    </source>
</evidence>
<sequence>MPRSTTVWAAAFLLVSLSGSGPLLTTAEAMPAPGPRETGNRPRYYFPRHVKRQVVRANETTTAATIQSSTSPSPSSLPTTSGSSERLELRSSDSESNGFSSFHQ</sequence>
<evidence type="ECO:0000256" key="1">
    <source>
        <dbReference type="SAM" id="MobiDB-lite"/>
    </source>
</evidence>
<evidence type="ECO:0000313" key="4">
    <source>
        <dbReference type="Proteomes" id="UP000001471"/>
    </source>
</evidence>
<dbReference type="OrthoDB" id="3691091at2759"/>
<proteinExistence type="predicted"/>
<keyword evidence="2" id="KW-0732">Signal</keyword>
<feature type="compositionally biased region" description="Low complexity" evidence="1">
    <location>
        <begin position="94"/>
        <end position="104"/>
    </location>
</feature>
<accession>B2W088</accession>
<feature type="signal peptide" evidence="2">
    <location>
        <begin position="1"/>
        <end position="20"/>
    </location>
</feature>